<keyword evidence="3 6" id="KW-0663">Pyridoxal phosphate</keyword>
<evidence type="ECO:0000256" key="1">
    <source>
        <dbReference type="ARBA" id="ARBA00001933"/>
    </source>
</evidence>
<dbReference type="PANTHER" id="PTHR48078:SF6">
    <property type="entry name" value="L-THREONINE DEHYDRATASE CATABOLIC TDCB"/>
    <property type="match status" value="1"/>
</dbReference>
<feature type="modified residue" description="N6-(pyridoxal phosphate)lysine" evidence="6">
    <location>
        <position position="96"/>
    </location>
</feature>
<dbReference type="RefSeq" id="WP_340602525.1">
    <property type="nucleotide sequence ID" value="NZ_JBBMXV010000001.1"/>
</dbReference>
<dbReference type="InterPro" id="IPR004450">
    <property type="entry name" value="Thr_synthase-like"/>
</dbReference>
<gene>
    <name evidence="8" type="primary">thrC</name>
    <name evidence="8" type="ORF">ACFQGH_02290</name>
</gene>
<dbReference type="CDD" id="cd01563">
    <property type="entry name" value="Thr-synth_1"/>
    <property type="match status" value="1"/>
</dbReference>
<dbReference type="Proteomes" id="UP001596312">
    <property type="component" value="Unassembled WGS sequence"/>
</dbReference>
<evidence type="ECO:0000256" key="6">
    <source>
        <dbReference type="PIRSR" id="PIRSR604450-51"/>
    </source>
</evidence>
<evidence type="ECO:0000256" key="2">
    <source>
        <dbReference type="ARBA" id="ARBA00005517"/>
    </source>
</evidence>
<comment type="cofactor">
    <cofactor evidence="1 6">
        <name>pyridoxal 5'-phosphate</name>
        <dbReference type="ChEBI" id="CHEBI:597326"/>
    </cofactor>
</comment>
<dbReference type="AlphaFoldDB" id="A0ABD5UYU1"/>
<evidence type="ECO:0000256" key="4">
    <source>
        <dbReference type="ARBA" id="ARBA00023239"/>
    </source>
</evidence>
<protein>
    <recommendedName>
        <fullName evidence="5">Threonine synthase</fullName>
        <ecNumber evidence="5">4.2.3.1</ecNumber>
    </recommendedName>
</protein>
<dbReference type="SUPFAM" id="SSF53686">
    <property type="entry name" value="Tryptophan synthase beta subunit-like PLP-dependent enzymes"/>
    <property type="match status" value="1"/>
</dbReference>
<keyword evidence="9" id="KW-1185">Reference proteome</keyword>
<evidence type="ECO:0000313" key="9">
    <source>
        <dbReference type="Proteomes" id="UP001596312"/>
    </source>
</evidence>
<dbReference type="GO" id="GO:0004795">
    <property type="term" value="F:threonine synthase activity"/>
    <property type="evidence" value="ECO:0007669"/>
    <property type="project" value="UniProtKB-UniRule"/>
</dbReference>
<name>A0ABD5UYU1_9EURY</name>
<dbReference type="InterPro" id="IPR001926">
    <property type="entry name" value="TrpB-like_PALP"/>
</dbReference>
<evidence type="ECO:0000259" key="7">
    <source>
        <dbReference type="Pfam" id="PF00291"/>
    </source>
</evidence>
<evidence type="ECO:0000256" key="5">
    <source>
        <dbReference type="NCBIfam" id="TIGR00260"/>
    </source>
</evidence>
<sequence>MPSVRCHDCGRSFPFRERKRCACGEPLRFEPRELPRWPDSSNPGMWRYADLLPVDAPSGIGAAAGGTPMVRTPRLDVGGVRLFLKDEGRNPTGSFKDRGSAVAAAYAAENGIDRLGTVSHGNMAMSTAANAAGAGLDCTVCVPSDIPEERLSHIARYGPEILRIEGDYGRLYEASLELEGIEFVNSDTPLRVAGQKTVALEICEAFSPEIPDAIVLPVSSGGQLSGIWRALSELREADLIESVPRLYACQAAACAPIVRAFEAGEESVSAVEGGETIAYSIANADPPSGNRALGALRDTDGGAVAVPDEETRAARKRLAREGGFRVEASSAVAYAGLERLVERDEIASDERVVTVLTGSGFTESDGAAVDARTIPLDELADRFGRSA</sequence>
<dbReference type="PANTHER" id="PTHR48078">
    <property type="entry name" value="THREONINE DEHYDRATASE, MITOCHONDRIAL-RELATED"/>
    <property type="match status" value="1"/>
</dbReference>
<comment type="similarity">
    <text evidence="2">Belongs to the threonine synthase family.</text>
</comment>
<dbReference type="EMBL" id="JBHSXQ010000001">
    <property type="protein sequence ID" value="MFC6904024.1"/>
    <property type="molecule type" value="Genomic_DNA"/>
</dbReference>
<reference evidence="8 9" key="1">
    <citation type="journal article" date="2019" name="Int. J. Syst. Evol. Microbiol.">
        <title>The Global Catalogue of Microorganisms (GCM) 10K type strain sequencing project: providing services to taxonomists for standard genome sequencing and annotation.</title>
        <authorList>
            <consortium name="The Broad Institute Genomics Platform"/>
            <consortium name="The Broad Institute Genome Sequencing Center for Infectious Disease"/>
            <person name="Wu L."/>
            <person name="Ma J."/>
        </authorList>
    </citation>
    <scope>NUCLEOTIDE SEQUENCE [LARGE SCALE GENOMIC DNA]</scope>
    <source>
        <strain evidence="8 9">CGMCC 1.3240</strain>
    </source>
</reference>
<evidence type="ECO:0000313" key="8">
    <source>
        <dbReference type="EMBL" id="MFC6904024.1"/>
    </source>
</evidence>
<dbReference type="Pfam" id="PF00291">
    <property type="entry name" value="PALP"/>
    <property type="match status" value="1"/>
</dbReference>
<organism evidence="8 9">
    <name type="scientific">Halalkalicoccus tibetensis</name>
    <dbReference type="NCBI Taxonomy" id="175632"/>
    <lineage>
        <taxon>Archaea</taxon>
        <taxon>Methanobacteriati</taxon>
        <taxon>Methanobacteriota</taxon>
        <taxon>Stenosarchaea group</taxon>
        <taxon>Halobacteria</taxon>
        <taxon>Halobacteriales</taxon>
        <taxon>Halococcaceae</taxon>
        <taxon>Halalkalicoccus</taxon>
    </lineage>
</organism>
<evidence type="ECO:0000256" key="3">
    <source>
        <dbReference type="ARBA" id="ARBA00022898"/>
    </source>
</evidence>
<dbReference type="EC" id="4.2.3.1" evidence="5"/>
<proteinExistence type="inferred from homology"/>
<dbReference type="GO" id="GO:0009088">
    <property type="term" value="P:threonine biosynthetic process"/>
    <property type="evidence" value="ECO:0007669"/>
    <property type="project" value="UniProtKB-UniRule"/>
</dbReference>
<accession>A0ABD5UYU1</accession>
<keyword evidence="4 8" id="KW-0456">Lyase</keyword>
<dbReference type="InterPro" id="IPR036052">
    <property type="entry name" value="TrpB-like_PALP_sf"/>
</dbReference>
<dbReference type="InterPro" id="IPR050147">
    <property type="entry name" value="Ser/Thr_Dehydratase"/>
</dbReference>
<dbReference type="Gene3D" id="3.40.50.1100">
    <property type="match status" value="2"/>
</dbReference>
<dbReference type="NCBIfam" id="TIGR00260">
    <property type="entry name" value="thrC"/>
    <property type="match status" value="1"/>
</dbReference>
<feature type="domain" description="Tryptophan synthase beta chain-like PALP" evidence="7">
    <location>
        <begin position="63"/>
        <end position="358"/>
    </location>
</feature>
<comment type="caution">
    <text evidence="8">The sequence shown here is derived from an EMBL/GenBank/DDBJ whole genome shotgun (WGS) entry which is preliminary data.</text>
</comment>